<organism evidence="1 2">
    <name type="scientific">Pristionchus fissidentatus</name>
    <dbReference type="NCBI Taxonomy" id="1538716"/>
    <lineage>
        <taxon>Eukaryota</taxon>
        <taxon>Metazoa</taxon>
        <taxon>Ecdysozoa</taxon>
        <taxon>Nematoda</taxon>
        <taxon>Chromadorea</taxon>
        <taxon>Rhabditida</taxon>
        <taxon>Rhabditina</taxon>
        <taxon>Diplogasteromorpha</taxon>
        <taxon>Diplogasteroidea</taxon>
        <taxon>Neodiplogasteridae</taxon>
        <taxon>Pristionchus</taxon>
    </lineage>
</organism>
<reference evidence="1" key="1">
    <citation type="submission" date="2023-10" db="EMBL/GenBank/DDBJ databases">
        <title>Genome assembly of Pristionchus species.</title>
        <authorList>
            <person name="Yoshida K."/>
            <person name="Sommer R.J."/>
        </authorList>
    </citation>
    <scope>NUCLEOTIDE SEQUENCE</scope>
    <source>
        <strain evidence="1">RS5133</strain>
    </source>
</reference>
<sequence length="101" mass="11218">MAKKMSKASPLALGEALPLSAKTKKRVLKEWQNVLAHDPKLFQKAWVGSANRSMSIKQIFGIPLDQDAGENVSFSNLYTLIEDFMTKVVRATNIQGSKIIK</sequence>
<dbReference type="AlphaFoldDB" id="A0AAV5WHU2"/>
<evidence type="ECO:0000313" key="1">
    <source>
        <dbReference type="EMBL" id="GMT29379.1"/>
    </source>
</evidence>
<comment type="caution">
    <text evidence="1">The sequence shown here is derived from an EMBL/GenBank/DDBJ whole genome shotgun (WGS) entry which is preliminary data.</text>
</comment>
<evidence type="ECO:0000313" key="2">
    <source>
        <dbReference type="Proteomes" id="UP001432322"/>
    </source>
</evidence>
<dbReference type="EMBL" id="BTSY01000005">
    <property type="protein sequence ID" value="GMT29379.1"/>
    <property type="molecule type" value="Genomic_DNA"/>
</dbReference>
<dbReference type="Proteomes" id="UP001432322">
    <property type="component" value="Unassembled WGS sequence"/>
</dbReference>
<proteinExistence type="predicted"/>
<protein>
    <submittedName>
        <fullName evidence="1">Uncharacterized protein</fullName>
    </submittedName>
</protein>
<gene>
    <name evidence="1" type="ORF">PFISCL1PPCAC_20676</name>
</gene>
<keyword evidence="2" id="KW-1185">Reference proteome</keyword>
<accession>A0AAV5WHU2</accession>
<name>A0AAV5WHU2_9BILA</name>